<reference evidence="2 3" key="1">
    <citation type="submission" date="2015-11" db="EMBL/GenBank/DDBJ databases">
        <title>Genomic Taxonomy of the Vibrionaceae.</title>
        <authorList>
            <person name="Gomez-Gil B."/>
            <person name="Enciso-Ibarra J."/>
        </authorList>
    </citation>
    <scope>NUCLEOTIDE SEQUENCE [LARGE SCALE GENOMIC DNA]</scope>
    <source>
        <strain evidence="2 3">CAIM 912</strain>
    </source>
</reference>
<dbReference type="OrthoDB" id="5918200at2"/>
<name>A0A135I5G5_9GAMM</name>
<dbReference type="Proteomes" id="UP000070529">
    <property type="component" value="Unassembled WGS sequence"/>
</dbReference>
<organism evidence="2 3">
    <name type="scientific">Enterovibrio coralii</name>
    <dbReference type="NCBI Taxonomy" id="294935"/>
    <lineage>
        <taxon>Bacteria</taxon>
        <taxon>Pseudomonadati</taxon>
        <taxon>Pseudomonadota</taxon>
        <taxon>Gammaproteobacteria</taxon>
        <taxon>Vibrionales</taxon>
        <taxon>Vibrionaceae</taxon>
        <taxon>Enterovibrio</taxon>
    </lineage>
</organism>
<evidence type="ECO:0000313" key="3">
    <source>
        <dbReference type="Proteomes" id="UP000070529"/>
    </source>
</evidence>
<comment type="caution">
    <text evidence="2">The sequence shown here is derived from an EMBL/GenBank/DDBJ whole genome shotgun (WGS) entry which is preliminary data.</text>
</comment>
<keyword evidence="3" id="KW-1185">Reference proteome</keyword>
<proteinExistence type="predicted"/>
<sequence length="151" mass="17552">MFRSVGDFENIAQVEFAKITIVVRNKYAPKFMQLREYGVPDDTLRDVGVTTRGRMTDEGCYLESMTLARAFFEYVRAQLRKHQEIEIFDIRIDVATSTQPGVESKRRKDSEEVRMVLKRALDKINKSTQRATRRANTKRSNLPIIPPNRVL</sequence>
<evidence type="ECO:0000313" key="2">
    <source>
        <dbReference type="EMBL" id="KXF80689.1"/>
    </source>
</evidence>
<protein>
    <submittedName>
        <fullName evidence="2">Uncharacterized protein</fullName>
    </submittedName>
</protein>
<evidence type="ECO:0000256" key="1">
    <source>
        <dbReference type="SAM" id="MobiDB-lite"/>
    </source>
</evidence>
<gene>
    <name evidence="2" type="ORF">ATN88_08625</name>
</gene>
<dbReference type="EMBL" id="LNTY01000050">
    <property type="protein sequence ID" value="KXF80689.1"/>
    <property type="molecule type" value="Genomic_DNA"/>
</dbReference>
<accession>A0A135I5G5</accession>
<dbReference type="AlphaFoldDB" id="A0A135I5G5"/>
<feature type="region of interest" description="Disordered" evidence="1">
    <location>
        <begin position="126"/>
        <end position="151"/>
    </location>
</feature>